<proteinExistence type="predicted"/>
<dbReference type="PANTHER" id="PTHR13016">
    <property type="entry name" value="AMMECR1 HOMOLOG"/>
    <property type="match status" value="1"/>
</dbReference>
<dbReference type="Gene3D" id="3.30.700.20">
    <property type="entry name" value="Hypothetical protein ph0010, domain 1"/>
    <property type="match status" value="1"/>
</dbReference>
<feature type="domain" description="AMMECR1" evidence="1">
    <location>
        <begin position="10"/>
        <end position="187"/>
    </location>
</feature>
<evidence type="ECO:0000313" key="2">
    <source>
        <dbReference type="EMBL" id="GAA4503406.1"/>
    </source>
</evidence>
<dbReference type="PANTHER" id="PTHR13016:SF0">
    <property type="entry name" value="AMME SYNDROME CANDIDATE GENE 1 PROTEIN"/>
    <property type="match status" value="1"/>
</dbReference>
<sequence length="187" mass="20592">MPQLPSIEAAEQAAMLALARATLQHHWQRQEPAPTAVLPHGQLLLPCFVTLQKAGQLRGCIGCLEARMPLAQAIAYFSLAAAFSDPRFAPLSQDELPQIRIHLSLLGSMTPLPAHSRAALLAALTPGEDGLKLQDPQHQATFLPSVWEQLPNPEEFVDQLLRKGGWSQHWPGQLQAWRYPSLSFGED</sequence>
<evidence type="ECO:0000313" key="3">
    <source>
        <dbReference type="Proteomes" id="UP001501321"/>
    </source>
</evidence>
<dbReference type="NCBIfam" id="TIGR04335">
    <property type="entry name" value="AmmeMemoSam_A"/>
    <property type="match status" value="1"/>
</dbReference>
<protein>
    <recommendedName>
        <fullName evidence="1">AMMECR1 domain-containing protein</fullName>
    </recommendedName>
</protein>
<dbReference type="InterPro" id="IPR036071">
    <property type="entry name" value="AMMECR1_dom_sf"/>
</dbReference>
<keyword evidence="3" id="KW-1185">Reference proteome</keyword>
<dbReference type="Proteomes" id="UP001501321">
    <property type="component" value="Unassembled WGS sequence"/>
</dbReference>
<name>A0ABP8QJZ9_9GAMM</name>
<dbReference type="Gene3D" id="3.30.1490.150">
    <property type="entry name" value="Hypothetical protein ph0010, domain 2"/>
    <property type="match status" value="1"/>
</dbReference>
<reference evidence="3" key="1">
    <citation type="journal article" date="2019" name="Int. J. Syst. Evol. Microbiol.">
        <title>The Global Catalogue of Microorganisms (GCM) 10K type strain sequencing project: providing services to taxonomists for standard genome sequencing and annotation.</title>
        <authorList>
            <consortium name="The Broad Institute Genomics Platform"/>
            <consortium name="The Broad Institute Genome Sequencing Center for Infectious Disease"/>
            <person name="Wu L."/>
            <person name="Ma J."/>
        </authorList>
    </citation>
    <scope>NUCLEOTIDE SEQUENCE [LARGE SCALE GENOMIC DNA]</scope>
    <source>
        <strain evidence="3">JCM 32226</strain>
    </source>
</reference>
<dbReference type="InterPro" id="IPR027623">
    <property type="entry name" value="AmmeMemoSam_A"/>
</dbReference>
<dbReference type="InterPro" id="IPR027485">
    <property type="entry name" value="AMMECR1_N"/>
</dbReference>
<dbReference type="InterPro" id="IPR023473">
    <property type="entry name" value="AMMECR1"/>
</dbReference>
<evidence type="ECO:0000259" key="1">
    <source>
        <dbReference type="PROSITE" id="PS51112"/>
    </source>
</evidence>
<gene>
    <name evidence="2" type="ORF">GCM10023095_29620</name>
</gene>
<comment type="caution">
    <text evidence="2">The sequence shown here is derived from an EMBL/GenBank/DDBJ whole genome shotgun (WGS) entry which is preliminary data.</text>
</comment>
<dbReference type="EMBL" id="BAABFC010000024">
    <property type="protein sequence ID" value="GAA4503406.1"/>
    <property type="molecule type" value="Genomic_DNA"/>
</dbReference>
<dbReference type="PROSITE" id="PS51112">
    <property type="entry name" value="AMMECR1"/>
    <property type="match status" value="1"/>
</dbReference>
<dbReference type="SUPFAM" id="SSF143447">
    <property type="entry name" value="AMMECR1-like"/>
    <property type="match status" value="1"/>
</dbReference>
<dbReference type="InterPro" id="IPR002733">
    <property type="entry name" value="AMMECR1_domain"/>
</dbReference>
<organism evidence="2 3">
    <name type="scientific">Pseudaeromonas paramecii</name>
    <dbReference type="NCBI Taxonomy" id="2138166"/>
    <lineage>
        <taxon>Bacteria</taxon>
        <taxon>Pseudomonadati</taxon>
        <taxon>Pseudomonadota</taxon>
        <taxon>Gammaproteobacteria</taxon>
        <taxon>Aeromonadales</taxon>
        <taxon>Aeromonadaceae</taxon>
        <taxon>Pseudaeromonas</taxon>
    </lineage>
</organism>
<accession>A0ABP8QJZ9</accession>
<dbReference type="RefSeq" id="WP_345014512.1">
    <property type="nucleotide sequence ID" value="NZ_BAABFC010000024.1"/>
</dbReference>
<dbReference type="Pfam" id="PF01871">
    <property type="entry name" value="AMMECR1"/>
    <property type="match status" value="1"/>
</dbReference>